<gene>
    <name evidence="3" type="ORF">SAMN05216406_10456</name>
    <name evidence="4" type="ORF">SAMN05421510_10714</name>
    <name evidence="5" type="ORF">SAMN06297164_0971</name>
</gene>
<evidence type="ECO:0000313" key="3">
    <source>
        <dbReference type="EMBL" id="SDT85293.1"/>
    </source>
</evidence>
<reference evidence="4 6" key="2">
    <citation type="submission" date="2016-10" db="EMBL/GenBank/DDBJ databases">
        <authorList>
            <person name="de Groot N.N."/>
        </authorList>
    </citation>
    <scope>NUCLEOTIDE SEQUENCE [LARGE SCALE GENOMIC DNA]</scope>
    <source>
        <strain evidence="3">Nm10</strain>
        <strain evidence="4 6">Nm9</strain>
    </source>
</reference>
<dbReference type="Pfam" id="PF00308">
    <property type="entry name" value="Bac_DnaA"/>
    <property type="match status" value="1"/>
</dbReference>
<dbReference type="AlphaFoldDB" id="A0A1H9GPH5"/>
<feature type="domain" description="Hda lid" evidence="2">
    <location>
        <begin position="159"/>
        <end position="223"/>
    </location>
</feature>
<dbReference type="RefSeq" id="WP_335337907.1">
    <property type="nucleotide sequence ID" value="NZ_CP013341.1"/>
</dbReference>
<dbReference type="GO" id="GO:0006270">
    <property type="term" value="P:DNA replication initiation"/>
    <property type="evidence" value="ECO:0007669"/>
    <property type="project" value="TreeGrafter"/>
</dbReference>
<dbReference type="Proteomes" id="UP000181998">
    <property type="component" value="Unassembled WGS sequence"/>
</dbReference>
<reference evidence="7" key="1">
    <citation type="submission" date="2016-10" db="EMBL/GenBank/DDBJ databases">
        <authorList>
            <person name="Varghese N."/>
            <person name="Submissions S."/>
        </authorList>
    </citation>
    <scope>NUCLEOTIDE SEQUENCE [LARGE SCALE GENOMIC DNA]</scope>
    <source>
        <strain evidence="7">Nm10</strain>
    </source>
</reference>
<dbReference type="Pfam" id="PF22688">
    <property type="entry name" value="Hda_lid"/>
    <property type="match status" value="1"/>
</dbReference>
<feature type="domain" description="Chromosomal replication initiator protein DnaA ATPAse" evidence="1">
    <location>
        <begin position="17"/>
        <end position="152"/>
    </location>
</feature>
<evidence type="ECO:0000259" key="2">
    <source>
        <dbReference type="Pfam" id="PF22688"/>
    </source>
</evidence>
<dbReference type="GO" id="GO:0005886">
    <property type="term" value="C:plasma membrane"/>
    <property type="evidence" value="ECO:0007669"/>
    <property type="project" value="TreeGrafter"/>
</dbReference>
<dbReference type="PANTHER" id="PTHR30050">
    <property type="entry name" value="CHROMOSOMAL REPLICATION INITIATOR PROTEIN DNAA"/>
    <property type="match status" value="1"/>
</dbReference>
<dbReference type="InterPro" id="IPR017788">
    <property type="entry name" value="Hda"/>
</dbReference>
<dbReference type="Gene3D" id="1.10.8.60">
    <property type="match status" value="1"/>
</dbReference>
<dbReference type="EMBL" id="FNLN01000004">
    <property type="protein sequence ID" value="SDT85293.1"/>
    <property type="molecule type" value="Genomic_DNA"/>
</dbReference>
<dbReference type="EMBL" id="FOFX01000071">
    <property type="protein sequence ID" value="SEQ51950.1"/>
    <property type="molecule type" value="Genomic_DNA"/>
</dbReference>
<evidence type="ECO:0000313" key="4">
    <source>
        <dbReference type="EMBL" id="SEQ51950.1"/>
    </source>
</evidence>
<dbReference type="InterPro" id="IPR013317">
    <property type="entry name" value="DnaA_dom"/>
</dbReference>
<evidence type="ECO:0000313" key="8">
    <source>
        <dbReference type="Proteomes" id="UP000219335"/>
    </source>
</evidence>
<dbReference type="PANTHER" id="PTHR30050:SF5">
    <property type="entry name" value="DNAA REGULATORY INACTIVATOR HDA"/>
    <property type="match status" value="1"/>
</dbReference>
<accession>A0A1H9GPH5</accession>
<evidence type="ECO:0000313" key="6">
    <source>
        <dbReference type="Proteomes" id="UP000181998"/>
    </source>
</evidence>
<name>A0A1H9GPH5_9PROT</name>
<dbReference type="GO" id="GO:0032297">
    <property type="term" value="P:negative regulation of DNA-templated DNA replication initiation"/>
    <property type="evidence" value="ECO:0007669"/>
    <property type="project" value="InterPro"/>
</dbReference>
<evidence type="ECO:0000313" key="5">
    <source>
        <dbReference type="EMBL" id="SOD17042.1"/>
    </source>
</evidence>
<protein>
    <submittedName>
        <fullName evidence="4">Regulatory inactivation of DnaA Hda protein</fullName>
    </submittedName>
</protein>
<evidence type="ECO:0000313" key="7">
    <source>
        <dbReference type="Proteomes" id="UP000182882"/>
    </source>
</evidence>
<sequence length="227" mass="25681">MNMQQMLLDINPLPLPTLENFLPGRNAELMYMLRSILSGKEKECFVYLWGNSGCGKSHLLRAIVTAYARKNAKVVYSCAENHYPFRGDSAADCFALDDIDGLDASGQAELFSLYNRLREDGHALLLVSGSTAPAYLDMRQDLVTRLGWGLVYQVHELTEEERVQAMQTHAADCGFTLSQEICVYLLRHGRRDLPSLMMTLDALNRYSLVHQRPITIPLLRELLRVDS</sequence>
<dbReference type="CDD" id="cd00009">
    <property type="entry name" value="AAA"/>
    <property type="match status" value="1"/>
</dbReference>
<dbReference type="Proteomes" id="UP000182882">
    <property type="component" value="Unassembled WGS sequence"/>
</dbReference>
<dbReference type="SUPFAM" id="SSF52540">
    <property type="entry name" value="P-loop containing nucleoside triphosphate hydrolases"/>
    <property type="match status" value="1"/>
</dbReference>
<dbReference type="NCBIfam" id="TIGR03420">
    <property type="entry name" value="DnaA_homol_Hda"/>
    <property type="match status" value="1"/>
</dbReference>
<dbReference type="Gene3D" id="3.40.50.300">
    <property type="entry name" value="P-loop containing nucleotide triphosphate hydrolases"/>
    <property type="match status" value="1"/>
</dbReference>
<dbReference type="GO" id="GO:0003688">
    <property type="term" value="F:DNA replication origin binding"/>
    <property type="evidence" value="ECO:0007669"/>
    <property type="project" value="TreeGrafter"/>
</dbReference>
<proteinExistence type="predicted"/>
<dbReference type="EMBL" id="OCMU01000001">
    <property type="protein sequence ID" value="SOD17042.1"/>
    <property type="molecule type" value="Genomic_DNA"/>
</dbReference>
<keyword evidence="7" id="KW-1185">Reference proteome</keyword>
<dbReference type="STRING" id="44577.ATY38_02355"/>
<dbReference type="Proteomes" id="UP000219335">
    <property type="component" value="Unassembled WGS sequence"/>
</dbReference>
<organism evidence="4 6">
    <name type="scientific">Nitrosomonas ureae</name>
    <dbReference type="NCBI Taxonomy" id="44577"/>
    <lineage>
        <taxon>Bacteria</taxon>
        <taxon>Pseudomonadati</taxon>
        <taxon>Pseudomonadota</taxon>
        <taxon>Betaproteobacteria</taxon>
        <taxon>Nitrosomonadales</taxon>
        <taxon>Nitrosomonadaceae</taxon>
        <taxon>Nitrosomonas</taxon>
    </lineage>
</organism>
<dbReference type="InterPro" id="IPR055199">
    <property type="entry name" value="Hda_lid"/>
</dbReference>
<evidence type="ECO:0000259" key="1">
    <source>
        <dbReference type="Pfam" id="PF00308"/>
    </source>
</evidence>
<dbReference type="InterPro" id="IPR027417">
    <property type="entry name" value="P-loop_NTPase"/>
</dbReference>
<reference evidence="5 8" key="3">
    <citation type="submission" date="2017-09" db="EMBL/GenBank/DDBJ databases">
        <authorList>
            <person name="Ehlers B."/>
            <person name="Leendertz F.H."/>
        </authorList>
    </citation>
    <scope>NUCLEOTIDE SEQUENCE [LARGE SCALE GENOMIC DNA]</scope>
    <source>
        <strain evidence="5 8">Nm42</strain>
    </source>
</reference>